<evidence type="ECO:0000256" key="4">
    <source>
        <dbReference type="ARBA" id="ARBA00022475"/>
    </source>
</evidence>
<evidence type="ECO:0000256" key="2">
    <source>
        <dbReference type="ARBA" id="ARBA00004651"/>
    </source>
</evidence>
<dbReference type="Pfam" id="PF02163">
    <property type="entry name" value="Peptidase_M50"/>
    <property type="match status" value="1"/>
</dbReference>
<evidence type="ECO:0000256" key="5">
    <source>
        <dbReference type="ARBA" id="ARBA00022670"/>
    </source>
</evidence>
<evidence type="ECO:0000256" key="12">
    <source>
        <dbReference type="ARBA" id="ARBA00023136"/>
    </source>
</evidence>
<gene>
    <name evidence="15" type="ORF">UU93_C0003G0001</name>
</gene>
<dbReference type="AlphaFoldDB" id="A0A0G1B622"/>
<proteinExistence type="inferred from homology"/>
<dbReference type="EMBL" id="LCCN01000003">
    <property type="protein sequence ID" value="KKS32993.1"/>
    <property type="molecule type" value="Genomic_DNA"/>
</dbReference>
<comment type="subcellular location">
    <subcellularLocation>
        <location evidence="2">Cell membrane</location>
        <topology evidence="2">Multi-pass membrane protein</topology>
    </subcellularLocation>
</comment>
<dbReference type="STRING" id="1618356.UU93_C0003G0001"/>
<organism evidence="15 16">
    <name type="scientific">Candidatus Amesbacteria bacterium GW2011_GWA2_42_12</name>
    <dbReference type="NCBI Taxonomy" id="1618356"/>
    <lineage>
        <taxon>Bacteria</taxon>
        <taxon>Candidatus Amesiibacteriota</taxon>
    </lineage>
</organism>
<evidence type="ECO:0000256" key="9">
    <source>
        <dbReference type="ARBA" id="ARBA00022833"/>
    </source>
</evidence>
<reference evidence="15 16" key="1">
    <citation type="journal article" date="2015" name="Nature">
        <title>rRNA introns, odd ribosomes, and small enigmatic genomes across a large radiation of phyla.</title>
        <authorList>
            <person name="Brown C.T."/>
            <person name="Hug L.A."/>
            <person name="Thomas B.C."/>
            <person name="Sharon I."/>
            <person name="Castelle C.J."/>
            <person name="Singh A."/>
            <person name="Wilkins M.J."/>
            <person name="Williams K.H."/>
            <person name="Banfield J.F."/>
        </authorList>
    </citation>
    <scope>NUCLEOTIDE SEQUENCE [LARGE SCALE GENOMIC DNA]</scope>
</reference>
<name>A0A0G1B622_9BACT</name>
<evidence type="ECO:0000256" key="10">
    <source>
        <dbReference type="ARBA" id="ARBA00022989"/>
    </source>
</evidence>
<keyword evidence="7" id="KW-0479">Metal-binding</keyword>
<keyword evidence="8" id="KW-0378">Hydrolase</keyword>
<evidence type="ECO:0000313" key="15">
    <source>
        <dbReference type="EMBL" id="KKS32993.1"/>
    </source>
</evidence>
<protein>
    <submittedName>
        <fullName evidence="15">Peptidase M50</fullName>
    </submittedName>
</protein>
<feature type="domain" description="Peptidase M50" evidence="14">
    <location>
        <begin position="114"/>
        <end position="178"/>
    </location>
</feature>
<keyword evidence="11" id="KW-0482">Metalloprotease</keyword>
<evidence type="ECO:0000256" key="8">
    <source>
        <dbReference type="ARBA" id="ARBA00022801"/>
    </source>
</evidence>
<dbReference type="GO" id="GO:0005886">
    <property type="term" value="C:plasma membrane"/>
    <property type="evidence" value="ECO:0007669"/>
    <property type="project" value="UniProtKB-SubCell"/>
</dbReference>
<dbReference type="InterPro" id="IPR044537">
    <property type="entry name" value="Rip2-like"/>
</dbReference>
<keyword evidence="6 13" id="KW-0812">Transmembrane</keyword>
<dbReference type="InterPro" id="IPR052348">
    <property type="entry name" value="Metallopeptidase_M50B"/>
</dbReference>
<feature type="transmembrane region" description="Helical" evidence="13">
    <location>
        <begin position="92"/>
        <end position="112"/>
    </location>
</feature>
<dbReference type="GO" id="GO:0006508">
    <property type="term" value="P:proteolysis"/>
    <property type="evidence" value="ECO:0007669"/>
    <property type="project" value="UniProtKB-KW"/>
</dbReference>
<keyword evidence="12 13" id="KW-0472">Membrane</keyword>
<feature type="transmembrane region" description="Helical" evidence="13">
    <location>
        <begin position="169"/>
        <end position="195"/>
    </location>
</feature>
<comment type="caution">
    <text evidence="15">The sequence shown here is derived from an EMBL/GenBank/DDBJ whole genome shotgun (WGS) entry which is preliminary data.</text>
</comment>
<dbReference type="GO" id="GO:0008237">
    <property type="term" value="F:metallopeptidase activity"/>
    <property type="evidence" value="ECO:0007669"/>
    <property type="project" value="UniProtKB-KW"/>
</dbReference>
<dbReference type="PANTHER" id="PTHR35864">
    <property type="entry name" value="ZINC METALLOPROTEASE MJ0611-RELATED"/>
    <property type="match status" value="1"/>
</dbReference>
<dbReference type="GO" id="GO:0046872">
    <property type="term" value="F:metal ion binding"/>
    <property type="evidence" value="ECO:0007669"/>
    <property type="project" value="UniProtKB-KW"/>
</dbReference>
<evidence type="ECO:0000256" key="1">
    <source>
        <dbReference type="ARBA" id="ARBA00001947"/>
    </source>
</evidence>
<comment type="similarity">
    <text evidence="3">Belongs to the peptidase M50B family.</text>
</comment>
<evidence type="ECO:0000256" key="6">
    <source>
        <dbReference type="ARBA" id="ARBA00022692"/>
    </source>
</evidence>
<dbReference type="PANTHER" id="PTHR35864:SF1">
    <property type="entry name" value="ZINC METALLOPROTEASE YWHC-RELATED"/>
    <property type="match status" value="1"/>
</dbReference>
<accession>A0A0G1B622</accession>
<dbReference type="InterPro" id="IPR008915">
    <property type="entry name" value="Peptidase_M50"/>
</dbReference>
<sequence length="196" mass="21388">MMLSLLFQSPLEFIVVFGGLILAIGLHEAAHCYMADYLGDPTPRSQGRLTLNPLAHLDPLGTIAILLTNFGWGKASPFDPYNLKDPKRDTAIIALAGPVSNILVAVLLSILFHSLSNLSILGILSFLIQLNINLAIFNLIPVPPLDGSKILGLFLSHETALKYQRNNNILFLIPLLLVAPMIVSPISSFILRFLLP</sequence>
<feature type="transmembrane region" description="Helical" evidence="13">
    <location>
        <begin position="118"/>
        <end position="140"/>
    </location>
</feature>
<keyword evidence="10 13" id="KW-1133">Transmembrane helix</keyword>
<dbReference type="CDD" id="cd06158">
    <property type="entry name" value="S2P-M50_like_1"/>
    <property type="match status" value="1"/>
</dbReference>
<evidence type="ECO:0000259" key="14">
    <source>
        <dbReference type="Pfam" id="PF02163"/>
    </source>
</evidence>
<evidence type="ECO:0000256" key="13">
    <source>
        <dbReference type="SAM" id="Phobius"/>
    </source>
</evidence>
<keyword evidence="5" id="KW-0645">Protease</keyword>
<evidence type="ECO:0000313" key="16">
    <source>
        <dbReference type="Proteomes" id="UP000034160"/>
    </source>
</evidence>
<keyword evidence="9" id="KW-0862">Zinc</keyword>
<dbReference type="Proteomes" id="UP000034160">
    <property type="component" value="Unassembled WGS sequence"/>
</dbReference>
<keyword evidence="4" id="KW-1003">Cell membrane</keyword>
<dbReference type="PATRIC" id="fig|1618356.3.peg.188"/>
<comment type="cofactor">
    <cofactor evidence="1">
        <name>Zn(2+)</name>
        <dbReference type="ChEBI" id="CHEBI:29105"/>
    </cofactor>
</comment>
<evidence type="ECO:0000256" key="7">
    <source>
        <dbReference type="ARBA" id="ARBA00022723"/>
    </source>
</evidence>
<evidence type="ECO:0000256" key="11">
    <source>
        <dbReference type="ARBA" id="ARBA00023049"/>
    </source>
</evidence>
<evidence type="ECO:0000256" key="3">
    <source>
        <dbReference type="ARBA" id="ARBA00007931"/>
    </source>
</evidence>